<gene>
    <name evidence="2" type="primary">PLEST011111</name>
    <name evidence="2" type="ORF">PLESTB_001854000</name>
</gene>
<evidence type="ECO:0000313" key="2">
    <source>
        <dbReference type="EMBL" id="GLC62195.1"/>
    </source>
</evidence>
<dbReference type="EMBL" id="BRXU01000059">
    <property type="protein sequence ID" value="GLC62195.1"/>
    <property type="molecule type" value="Genomic_DNA"/>
</dbReference>
<feature type="region of interest" description="Disordered" evidence="1">
    <location>
        <begin position="1"/>
        <end position="38"/>
    </location>
</feature>
<accession>A0A9W6C2D6</accession>
<proteinExistence type="predicted"/>
<name>A0A9W6C2D6_9CHLO</name>
<dbReference type="AlphaFoldDB" id="A0A9W6C2D6"/>
<sequence>MTNAPSDVKAAFKRSMSIKVDNPTTDVTEAEPEPEVDVAPTPTVAEIDATFEKELEALQRSEAETK</sequence>
<comment type="caution">
    <text evidence="2">The sequence shown here is derived from an EMBL/GenBank/DDBJ whole genome shotgun (WGS) entry which is preliminary data.</text>
</comment>
<evidence type="ECO:0000256" key="1">
    <source>
        <dbReference type="SAM" id="MobiDB-lite"/>
    </source>
</evidence>
<reference evidence="2 3" key="1">
    <citation type="journal article" date="2023" name="Commun. Biol.">
        <title>Reorganization of the ancestral sex-determining regions during the evolution of trioecy in Pleodorina starrii.</title>
        <authorList>
            <person name="Takahashi K."/>
            <person name="Suzuki S."/>
            <person name="Kawai-Toyooka H."/>
            <person name="Yamamoto K."/>
            <person name="Hamaji T."/>
            <person name="Ootsuki R."/>
            <person name="Yamaguchi H."/>
            <person name="Kawachi M."/>
            <person name="Higashiyama T."/>
            <person name="Nozaki H."/>
        </authorList>
    </citation>
    <scope>NUCLEOTIDE SEQUENCE [LARGE SCALE GENOMIC DNA]</scope>
    <source>
        <strain evidence="2 3">NIES-4479</strain>
    </source>
</reference>
<organism evidence="2 3">
    <name type="scientific">Pleodorina starrii</name>
    <dbReference type="NCBI Taxonomy" id="330485"/>
    <lineage>
        <taxon>Eukaryota</taxon>
        <taxon>Viridiplantae</taxon>
        <taxon>Chlorophyta</taxon>
        <taxon>core chlorophytes</taxon>
        <taxon>Chlorophyceae</taxon>
        <taxon>CS clade</taxon>
        <taxon>Chlamydomonadales</taxon>
        <taxon>Volvocaceae</taxon>
        <taxon>Pleodorina</taxon>
    </lineage>
</organism>
<keyword evidence="3" id="KW-1185">Reference proteome</keyword>
<evidence type="ECO:0000313" key="3">
    <source>
        <dbReference type="Proteomes" id="UP001165080"/>
    </source>
</evidence>
<protein>
    <submittedName>
        <fullName evidence="2">Uncharacterized protein</fullName>
    </submittedName>
</protein>
<dbReference type="Proteomes" id="UP001165080">
    <property type="component" value="Unassembled WGS sequence"/>
</dbReference>